<keyword evidence="3" id="KW-1185">Reference proteome</keyword>
<gene>
    <name evidence="1" type="ORF">AWY79_07105</name>
    <name evidence="2" type="ORF">EDC59_101287</name>
</gene>
<dbReference type="AlphaFoldDB" id="A0A126QLW3"/>
<dbReference type="EMBL" id="CP014206">
    <property type="protein sequence ID" value="AMK10891.1"/>
    <property type="molecule type" value="Genomic_DNA"/>
</dbReference>
<name>A0A126QLW3_9BACT</name>
<reference evidence="2 4" key="2">
    <citation type="submission" date="2019-03" db="EMBL/GenBank/DDBJ databases">
        <title>Genomic Encyclopedia of Type Strains, Phase IV (KMG-IV): sequencing the most valuable type-strain genomes for metagenomic binning, comparative biology and taxonomic classification.</title>
        <authorList>
            <person name="Goeker M."/>
        </authorList>
    </citation>
    <scope>NUCLEOTIDE SEQUENCE [LARGE SCALE GENOMIC DNA]</scope>
    <source>
        <strain evidence="2 4">DSM 101483</strain>
    </source>
</reference>
<evidence type="ECO:0000313" key="4">
    <source>
        <dbReference type="Proteomes" id="UP000295506"/>
    </source>
</evidence>
<evidence type="ECO:0000313" key="1">
    <source>
        <dbReference type="EMBL" id="AMK10891.1"/>
    </source>
</evidence>
<dbReference type="KEGG" id="dej:AWY79_07105"/>
<dbReference type="Proteomes" id="UP000295506">
    <property type="component" value="Unassembled WGS sequence"/>
</dbReference>
<accession>A0A126QLW3</accession>
<evidence type="ECO:0000313" key="3">
    <source>
        <dbReference type="Proteomes" id="UP000055611"/>
    </source>
</evidence>
<organism evidence="2 4">
    <name type="scientific">Pseudodesulfovibrio indicus</name>
    <dbReference type="NCBI Taxonomy" id="1716143"/>
    <lineage>
        <taxon>Bacteria</taxon>
        <taxon>Pseudomonadati</taxon>
        <taxon>Thermodesulfobacteriota</taxon>
        <taxon>Desulfovibrionia</taxon>
        <taxon>Desulfovibrionales</taxon>
        <taxon>Desulfovibrionaceae</taxon>
    </lineage>
</organism>
<dbReference type="OrthoDB" id="5458306at2"/>
<reference evidence="1 3" key="1">
    <citation type="journal article" date="2016" name="Front. Microbiol.">
        <title>Genome Sequence of the Piezophilic, Mesophilic Sulfate-Reducing Bacterium Desulfovibrio indicus J2T.</title>
        <authorList>
            <person name="Cao J."/>
            <person name="Maignien L."/>
            <person name="Shao Z."/>
            <person name="Alain K."/>
            <person name="Jebbar M."/>
        </authorList>
    </citation>
    <scope>NUCLEOTIDE SEQUENCE [LARGE SCALE GENOMIC DNA]</scope>
    <source>
        <strain evidence="1 3">J2</strain>
    </source>
</reference>
<evidence type="ECO:0000313" key="2">
    <source>
        <dbReference type="EMBL" id="TDT91884.1"/>
    </source>
</evidence>
<dbReference type="RefSeq" id="WP_066801963.1">
    <property type="nucleotide sequence ID" value="NZ_CP014206.1"/>
</dbReference>
<dbReference type="Proteomes" id="UP000055611">
    <property type="component" value="Chromosome"/>
</dbReference>
<dbReference type="EMBL" id="SOBK01000001">
    <property type="protein sequence ID" value="TDT91884.1"/>
    <property type="molecule type" value="Genomic_DNA"/>
</dbReference>
<proteinExistence type="predicted"/>
<protein>
    <submittedName>
        <fullName evidence="2">Uncharacterized protein</fullName>
    </submittedName>
</protein>
<sequence>MRQLSLFDTDPSAELAMLMASLKSAMNRAAARCGLSREEIADLMNEIAKSAGVSVSRGNARSVTLATLEKWLNPANTEHQPSVLAVNVFCMAVKSAEPLAVLLRPHGCGVMTPQDKKLRDYANAILEEREAKKRKKQLEMKL</sequence>